<dbReference type="KEGG" id="tpla:ElP_55540"/>
<evidence type="ECO:0000313" key="2">
    <source>
        <dbReference type="Proteomes" id="UP000317835"/>
    </source>
</evidence>
<dbReference type="RefSeq" id="WP_145275595.1">
    <property type="nucleotide sequence ID" value="NZ_CP036426.1"/>
</dbReference>
<evidence type="ECO:0000313" key="1">
    <source>
        <dbReference type="EMBL" id="QDV37613.1"/>
    </source>
</evidence>
<protein>
    <submittedName>
        <fullName evidence="1">Uncharacterized protein</fullName>
    </submittedName>
</protein>
<sequence length="88" mass="9253">MSRRIAWYAPSPPLFAALTVLGMAIWPAASLLVHAMEAPTIPAPPGPGGVPDVGTIGEIPIDPGAWAIPNGNDIWDWLNCSGRLRVAE</sequence>
<proteinExistence type="predicted"/>
<reference evidence="1 2" key="1">
    <citation type="submission" date="2019-02" db="EMBL/GenBank/DDBJ databases">
        <title>Deep-cultivation of Planctomycetes and their phenomic and genomic characterization uncovers novel biology.</title>
        <authorList>
            <person name="Wiegand S."/>
            <person name="Jogler M."/>
            <person name="Boedeker C."/>
            <person name="Pinto D."/>
            <person name="Vollmers J."/>
            <person name="Rivas-Marin E."/>
            <person name="Kohn T."/>
            <person name="Peeters S.H."/>
            <person name="Heuer A."/>
            <person name="Rast P."/>
            <person name="Oberbeckmann S."/>
            <person name="Bunk B."/>
            <person name="Jeske O."/>
            <person name="Meyerdierks A."/>
            <person name="Storesund J.E."/>
            <person name="Kallscheuer N."/>
            <person name="Luecker S."/>
            <person name="Lage O.M."/>
            <person name="Pohl T."/>
            <person name="Merkel B.J."/>
            <person name="Hornburger P."/>
            <person name="Mueller R.-W."/>
            <person name="Bruemmer F."/>
            <person name="Labrenz M."/>
            <person name="Spormann A.M."/>
            <person name="Op den Camp H."/>
            <person name="Overmann J."/>
            <person name="Amann R."/>
            <person name="Jetten M.S.M."/>
            <person name="Mascher T."/>
            <person name="Medema M.H."/>
            <person name="Devos D.P."/>
            <person name="Kaster A.-K."/>
            <person name="Ovreas L."/>
            <person name="Rohde M."/>
            <person name="Galperin M.Y."/>
            <person name="Jogler C."/>
        </authorList>
    </citation>
    <scope>NUCLEOTIDE SEQUENCE [LARGE SCALE GENOMIC DNA]</scope>
    <source>
        <strain evidence="1 2">ElP</strain>
    </source>
</reference>
<dbReference type="AlphaFoldDB" id="A0A518H9T9"/>
<gene>
    <name evidence="1" type="ORF">ElP_55540</name>
</gene>
<accession>A0A518H9T9</accession>
<organism evidence="1 2">
    <name type="scientific">Tautonia plasticadhaerens</name>
    <dbReference type="NCBI Taxonomy" id="2527974"/>
    <lineage>
        <taxon>Bacteria</taxon>
        <taxon>Pseudomonadati</taxon>
        <taxon>Planctomycetota</taxon>
        <taxon>Planctomycetia</taxon>
        <taxon>Isosphaerales</taxon>
        <taxon>Isosphaeraceae</taxon>
        <taxon>Tautonia</taxon>
    </lineage>
</organism>
<name>A0A518H9T9_9BACT</name>
<keyword evidence="2" id="KW-1185">Reference proteome</keyword>
<dbReference type="Proteomes" id="UP000317835">
    <property type="component" value="Chromosome"/>
</dbReference>
<dbReference type="EMBL" id="CP036426">
    <property type="protein sequence ID" value="QDV37613.1"/>
    <property type="molecule type" value="Genomic_DNA"/>
</dbReference>